<evidence type="ECO:0000313" key="4">
    <source>
        <dbReference type="EMBL" id="KAE9329092.1"/>
    </source>
</evidence>
<evidence type="ECO:0000313" key="7">
    <source>
        <dbReference type="Proteomes" id="UP000435112"/>
    </source>
</evidence>
<organism evidence="3 7">
    <name type="scientific">Phytophthora rubi</name>
    <dbReference type="NCBI Taxonomy" id="129364"/>
    <lineage>
        <taxon>Eukaryota</taxon>
        <taxon>Sar</taxon>
        <taxon>Stramenopiles</taxon>
        <taxon>Oomycota</taxon>
        <taxon>Peronosporomycetes</taxon>
        <taxon>Peronosporales</taxon>
        <taxon>Peronosporaceae</taxon>
        <taxon>Phytophthora</taxon>
    </lineage>
</organism>
<dbReference type="OrthoDB" id="10529692at2759"/>
<gene>
    <name evidence="2" type="ORF">PR001_g23966</name>
    <name evidence="3" type="ORF">PR002_g21287</name>
    <name evidence="4" type="ORF">PR003_g15631</name>
</gene>
<evidence type="ECO:0000313" key="3">
    <source>
        <dbReference type="EMBL" id="KAE8989964.1"/>
    </source>
</evidence>
<reference evidence="5 7" key="1">
    <citation type="submission" date="2018-09" db="EMBL/GenBank/DDBJ databases">
        <title>Genomic investigation of the strawberry pathogen Phytophthora fragariae indicates pathogenicity is determined by transcriptional variation in three key races.</title>
        <authorList>
            <person name="Adams T.M."/>
            <person name="Armitage A.D."/>
            <person name="Sobczyk M.K."/>
            <person name="Bates H.J."/>
            <person name="Dunwell J.M."/>
            <person name="Nellist C.F."/>
            <person name="Harrison R.J."/>
        </authorList>
    </citation>
    <scope>NUCLEOTIDE SEQUENCE [LARGE SCALE GENOMIC DNA]</scope>
    <source>
        <strain evidence="2 5">SCRP249</strain>
        <strain evidence="3 7">SCRP324</strain>
        <strain evidence="4 6">SCRP333</strain>
    </source>
</reference>
<dbReference type="Proteomes" id="UP000429607">
    <property type="component" value="Unassembled WGS sequence"/>
</dbReference>
<evidence type="ECO:0000313" key="5">
    <source>
        <dbReference type="Proteomes" id="UP000429607"/>
    </source>
</evidence>
<proteinExistence type="predicted"/>
<name>A0A6A3JCT8_9STRA</name>
<feature type="region of interest" description="Disordered" evidence="1">
    <location>
        <begin position="53"/>
        <end position="72"/>
    </location>
</feature>
<dbReference type="Proteomes" id="UP000434957">
    <property type="component" value="Unassembled WGS sequence"/>
</dbReference>
<dbReference type="EMBL" id="QXFV01002942">
    <property type="protein sequence ID" value="KAE8981566.1"/>
    <property type="molecule type" value="Genomic_DNA"/>
</dbReference>
<evidence type="ECO:0000313" key="2">
    <source>
        <dbReference type="EMBL" id="KAE8981566.1"/>
    </source>
</evidence>
<accession>A0A6A3JCT8</accession>
<keyword evidence="6" id="KW-1185">Reference proteome</keyword>
<dbReference type="Proteomes" id="UP000435112">
    <property type="component" value="Unassembled WGS sequence"/>
</dbReference>
<protein>
    <submittedName>
        <fullName evidence="3">Uncharacterized protein</fullName>
    </submittedName>
</protein>
<feature type="region of interest" description="Disordered" evidence="1">
    <location>
        <begin position="1"/>
        <end position="40"/>
    </location>
</feature>
<dbReference type="EMBL" id="QXFT01001095">
    <property type="protein sequence ID" value="KAE9329092.1"/>
    <property type="molecule type" value="Genomic_DNA"/>
</dbReference>
<dbReference type="AlphaFoldDB" id="A0A6A3JCT8"/>
<evidence type="ECO:0000313" key="6">
    <source>
        <dbReference type="Proteomes" id="UP000434957"/>
    </source>
</evidence>
<comment type="caution">
    <text evidence="3">The sequence shown here is derived from an EMBL/GenBank/DDBJ whole genome shotgun (WGS) entry which is preliminary data.</text>
</comment>
<evidence type="ECO:0000256" key="1">
    <source>
        <dbReference type="SAM" id="MobiDB-lite"/>
    </source>
</evidence>
<dbReference type="EMBL" id="QXFU01002134">
    <property type="protein sequence ID" value="KAE8989964.1"/>
    <property type="molecule type" value="Genomic_DNA"/>
</dbReference>
<sequence>MGLIPADARMSTLPGSNDNVTMDAEQCDTSGQGSAKRRRRLTTAERILEIVEKDREDDLAERKEEREREEDTKPCDLVIRLSAAVQAATVTLNGLKEHNAGDDQIEAAQVMLDKMISRWTRAMERASEQ</sequence>